<evidence type="ECO:0000313" key="4">
    <source>
        <dbReference type="Proteomes" id="UP001189143"/>
    </source>
</evidence>
<protein>
    <submittedName>
        <fullName evidence="3">Metallophosphoesterase</fullName>
    </submittedName>
</protein>
<dbReference type="Proteomes" id="UP001189143">
    <property type="component" value="Unassembled WGS sequence"/>
</dbReference>
<dbReference type="GO" id="GO:0016787">
    <property type="term" value="F:hydrolase activity"/>
    <property type="evidence" value="ECO:0007669"/>
    <property type="project" value="InterPro"/>
</dbReference>
<dbReference type="AlphaFoldDB" id="A0AAD1YCV5"/>
<dbReference type="SUPFAM" id="SSF56300">
    <property type="entry name" value="Metallo-dependent phosphatases"/>
    <property type="match status" value="1"/>
</dbReference>
<evidence type="ECO:0000313" key="3">
    <source>
        <dbReference type="EMBL" id="CAI3542171.1"/>
    </source>
</evidence>
<dbReference type="Gene3D" id="3.60.21.10">
    <property type="match status" value="1"/>
</dbReference>
<feature type="domain" description="STAND NTPase 4 small alpha/beta" evidence="2">
    <location>
        <begin position="636"/>
        <end position="695"/>
    </location>
</feature>
<feature type="domain" description="Calcineurin-like phosphoesterase" evidence="1">
    <location>
        <begin position="5"/>
        <end position="237"/>
    </location>
</feature>
<organism evidence="3 4">
    <name type="scientific">Clostridium neonatale</name>
    <dbReference type="NCBI Taxonomy" id="137838"/>
    <lineage>
        <taxon>Bacteria</taxon>
        <taxon>Bacillati</taxon>
        <taxon>Bacillota</taxon>
        <taxon>Clostridia</taxon>
        <taxon>Eubacteriales</taxon>
        <taxon>Clostridiaceae</taxon>
        <taxon>Clostridium</taxon>
    </lineage>
</organism>
<evidence type="ECO:0000259" key="2">
    <source>
        <dbReference type="Pfam" id="PF24406"/>
    </source>
</evidence>
<accession>A0AAD1YCV5</accession>
<dbReference type="RefSeq" id="WP_317050041.1">
    <property type="nucleotide sequence ID" value="NZ_CAMRXC010000273.1"/>
</dbReference>
<gene>
    <name evidence="3" type="ORF">CNEO2_120097</name>
</gene>
<dbReference type="Pfam" id="PF24406">
    <property type="entry name" value="nSTAND_NTPase4"/>
    <property type="match status" value="1"/>
</dbReference>
<evidence type="ECO:0000259" key="1">
    <source>
        <dbReference type="Pfam" id="PF00149"/>
    </source>
</evidence>
<sequence length="1034" mass="121566">MKLGIIQLSDIHINNENDMIINNVSKVVDSIKNKCYCLDKIILLITGDICFSGTSDQYEVAYCFISDIVESLEKYINKKINVFIAPGNHDCNFDNNNGARAAIIKQVLIDGKVDESIAECCCIVQKEYNEFLNLFNDKSSTCVFKDNLVRIYKIDNLKKDIYFIMLNTSWISQKKEKTGEMYFPIDNYENEINKCLDGLVITFFHHPSKWNNPIVSNYLDNKIESFSDFIFEGHEHISQKYEKCSDNNHCVYIRGNALQDDRNPGKSEFDFVIIDMDQGVYNYQVLSFDNGNYIKIKDSEWVDYKEIIENKKEKFKLKNETLKIINDIGFNLSHPRKDRLVLKDIFVYPYLEEIEIENMRDGSYKEVQINSKQLLDLLDEHPAIIYGDEKYGKTSLARMLYLESLKKGDCPVYVNGSDIKHKFVENSQKLIEKCFDNQYCNDSKIEFDQLDYRSKLIIVDDFDKINIPIRLREKLLSNLFTMYPNTIIFGSNLLELQDFISADNESILKKNVKQYRLKKFGYGLRNDLIHKWNILGNEQYEGDNEIIVKDEETFRRMNILIGKNYIPSVPFYLLIILQAFEMDNENNFNDSAYGYYYEFLILQTLNKISSKQGDKEAYISFMVKLAHKFYSDDNKNISLDDLQSFHTKFCEDYRVSKTFKNFVNFDKFINDMCEANMLICRYNNFEFSYRYIYYYSIGKYFGDNIYRQEIQEELIRIIEKIQNEEFANIVMFIIHHTKNEFVLGELIRVAKNIFSDHKCIRLEHDILFINELQEELPKIIIDKKIDVEKSRKKKLEKLDKETEEKNSYVEIAADTNKNDDSSALEKIKLINLSFKTMEILGQILKNYWGSLNGNIRCLIGKEIYLLGLRTLDEIYETFKEAKDKILGLVDEQIKEGKITDIKKIEKKVRSMLFLFASYFTLSCIDKISECIGDDKLSETFKDIETDLDYNSVKIINLSIQLEYYGGAFPFSYAESLLKDNKNNIMPEFLIKHMIKNYLYMYKTSVSNKNRIAELAQIDVKDIDLNNVKQELRTK</sequence>
<proteinExistence type="predicted"/>
<reference evidence="3" key="1">
    <citation type="submission" date="2022-10" db="EMBL/GenBank/DDBJ databases">
        <authorList>
            <person name="Aires J."/>
            <person name="Mesa V."/>
        </authorList>
    </citation>
    <scope>NUCLEOTIDE SEQUENCE</scope>
    <source>
        <strain evidence="3">Clostridium neonatale JD116</strain>
    </source>
</reference>
<dbReference type="Gene3D" id="3.40.50.300">
    <property type="entry name" value="P-loop containing nucleotide triphosphate hydrolases"/>
    <property type="match status" value="1"/>
</dbReference>
<dbReference type="Pfam" id="PF00149">
    <property type="entry name" value="Metallophos"/>
    <property type="match status" value="1"/>
</dbReference>
<dbReference type="InterPro" id="IPR051158">
    <property type="entry name" value="Metallophosphoesterase_sf"/>
</dbReference>
<name>A0AAD1YCV5_9CLOT</name>
<dbReference type="InterPro" id="IPR057123">
    <property type="entry name" value="STAND_NTPase4_dom"/>
</dbReference>
<dbReference type="PANTHER" id="PTHR31302:SF0">
    <property type="entry name" value="TRANSMEMBRANE PROTEIN WITH METALLOPHOSPHOESTERASE DOMAIN"/>
    <property type="match status" value="1"/>
</dbReference>
<dbReference type="EMBL" id="CAMTCP010000033">
    <property type="protein sequence ID" value="CAI3542171.1"/>
    <property type="molecule type" value="Genomic_DNA"/>
</dbReference>
<dbReference type="InterPro" id="IPR027417">
    <property type="entry name" value="P-loop_NTPase"/>
</dbReference>
<dbReference type="InterPro" id="IPR004843">
    <property type="entry name" value="Calcineurin-like_PHP"/>
</dbReference>
<dbReference type="InterPro" id="IPR029052">
    <property type="entry name" value="Metallo-depent_PP-like"/>
</dbReference>
<dbReference type="PANTHER" id="PTHR31302">
    <property type="entry name" value="TRANSMEMBRANE PROTEIN WITH METALLOPHOSPHOESTERASE DOMAIN-RELATED"/>
    <property type="match status" value="1"/>
</dbReference>
<comment type="caution">
    <text evidence="3">The sequence shown here is derived from an EMBL/GenBank/DDBJ whole genome shotgun (WGS) entry which is preliminary data.</text>
</comment>
<dbReference type="SUPFAM" id="SSF52540">
    <property type="entry name" value="P-loop containing nucleoside triphosphate hydrolases"/>
    <property type="match status" value="1"/>
</dbReference>